<dbReference type="GO" id="GO:0005975">
    <property type="term" value="P:carbohydrate metabolic process"/>
    <property type="evidence" value="ECO:0007669"/>
    <property type="project" value="InterPro"/>
</dbReference>
<dbReference type="InterPro" id="IPR022560">
    <property type="entry name" value="DUF3473"/>
</dbReference>
<dbReference type="AlphaFoldDB" id="A0A5M6AB58"/>
<dbReference type="Pfam" id="PF01522">
    <property type="entry name" value="Polysacc_deac_1"/>
    <property type="match status" value="1"/>
</dbReference>
<gene>
    <name evidence="2" type="ORF">F2Y86_12880</name>
</gene>
<dbReference type="PROSITE" id="PS51677">
    <property type="entry name" value="NODB"/>
    <property type="match status" value="1"/>
</dbReference>
<evidence type="ECO:0000259" key="1">
    <source>
        <dbReference type="PROSITE" id="PS51677"/>
    </source>
</evidence>
<evidence type="ECO:0000313" key="3">
    <source>
        <dbReference type="Proteomes" id="UP000325055"/>
    </source>
</evidence>
<sequence length="283" mass="33123">MKILTFDIEDWWIYEHYQIGSKLNWLPRLDNYLARILDLLDIREIKATFFVLGEVAKNNPEVVKRIDARGHHIGCHSYSHTFWRNAKPDEVVKDTKIALDVIENCIGRKVNAYRAPAFSITEQNKWILSILAENGIEYDCSIFPATRSYGGFPTYSTKEPAIIEIDGYQIKEFPMAPVTILGHEIVYSGGGYFRLFPYWKIKSLVEKSDYVMTYFHIKDFDKHQKRFYSSFESESALLRYVKNYCGLSGNFGKFSKFIFEFDFISLEQANALIDWRQLPIIRL</sequence>
<dbReference type="Proteomes" id="UP000325055">
    <property type="component" value="Unassembled WGS sequence"/>
</dbReference>
<organism evidence="2 3">
    <name type="scientific">Bacteroides cellulosilyticus</name>
    <dbReference type="NCBI Taxonomy" id="246787"/>
    <lineage>
        <taxon>Bacteria</taxon>
        <taxon>Pseudomonadati</taxon>
        <taxon>Bacteroidota</taxon>
        <taxon>Bacteroidia</taxon>
        <taxon>Bacteroidales</taxon>
        <taxon>Bacteroidaceae</taxon>
        <taxon>Bacteroides</taxon>
    </lineage>
</organism>
<dbReference type="InterPro" id="IPR011330">
    <property type="entry name" value="Glyco_hydro/deAcase_b/a-brl"/>
</dbReference>
<dbReference type="CDD" id="cd10941">
    <property type="entry name" value="CE4_PuuE_HpPgdA_like_2"/>
    <property type="match status" value="1"/>
</dbReference>
<dbReference type="Gene3D" id="3.20.20.370">
    <property type="entry name" value="Glycoside hydrolase/deacetylase"/>
    <property type="match status" value="1"/>
</dbReference>
<dbReference type="Pfam" id="PF11959">
    <property type="entry name" value="DUF3473"/>
    <property type="match status" value="1"/>
</dbReference>
<dbReference type="EMBL" id="VVYW01000009">
    <property type="protein sequence ID" value="KAA5408688.1"/>
    <property type="molecule type" value="Genomic_DNA"/>
</dbReference>
<reference evidence="2 3" key="1">
    <citation type="journal article" date="2019" name="Nat. Med.">
        <title>A library of human gut bacterial isolates paired with longitudinal multiomics data enables mechanistic microbiome research.</title>
        <authorList>
            <person name="Poyet M."/>
            <person name="Groussin M."/>
            <person name="Gibbons S.M."/>
            <person name="Avila-Pacheco J."/>
            <person name="Jiang X."/>
            <person name="Kearney S.M."/>
            <person name="Perrotta A.R."/>
            <person name="Berdy B."/>
            <person name="Zhao S."/>
            <person name="Lieberman T.D."/>
            <person name="Swanson P.K."/>
            <person name="Smith M."/>
            <person name="Roesemann S."/>
            <person name="Alexander J.E."/>
            <person name="Rich S.A."/>
            <person name="Livny J."/>
            <person name="Vlamakis H."/>
            <person name="Clish C."/>
            <person name="Bullock K."/>
            <person name="Deik A."/>
            <person name="Scott J."/>
            <person name="Pierce K.A."/>
            <person name="Xavier R.J."/>
            <person name="Alm E.J."/>
        </authorList>
    </citation>
    <scope>NUCLEOTIDE SEQUENCE [LARGE SCALE GENOMIC DNA]</scope>
    <source>
        <strain evidence="2 3">BIOML-A7</strain>
    </source>
</reference>
<comment type="caution">
    <text evidence="2">The sequence shown here is derived from an EMBL/GenBank/DDBJ whole genome shotgun (WGS) entry which is preliminary data.</text>
</comment>
<dbReference type="RefSeq" id="WP_149949831.1">
    <property type="nucleotide sequence ID" value="NZ_RCXI01000009.1"/>
</dbReference>
<dbReference type="PANTHER" id="PTHR47561:SF1">
    <property type="entry name" value="POLYSACCHARIDE DEACETYLASE FAMILY PROTEIN (AFU_ORTHOLOGUE AFUA_6G05030)"/>
    <property type="match status" value="1"/>
</dbReference>
<dbReference type="GO" id="GO:0016810">
    <property type="term" value="F:hydrolase activity, acting on carbon-nitrogen (but not peptide) bonds"/>
    <property type="evidence" value="ECO:0007669"/>
    <property type="project" value="InterPro"/>
</dbReference>
<proteinExistence type="predicted"/>
<dbReference type="InterPro" id="IPR045235">
    <property type="entry name" value="PuuE_HpPgdA-like"/>
</dbReference>
<accession>A0A5M6AB58</accession>
<evidence type="ECO:0000313" key="2">
    <source>
        <dbReference type="EMBL" id="KAA5408688.1"/>
    </source>
</evidence>
<dbReference type="PANTHER" id="PTHR47561">
    <property type="entry name" value="POLYSACCHARIDE DEACETYLASE FAMILY PROTEIN (AFU_ORTHOLOGUE AFUA_6G05030)"/>
    <property type="match status" value="1"/>
</dbReference>
<name>A0A5M6AB58_9BACE</name>
<dbReference type="InterPro" id="IPR002509">
    <property type="entry name" value="NODB_dom"/>
</dbReference>
<dbReference type="SUPFAM" id="SSF88713">
    <property type="entry name" value="Glycoside hydrolase/deacetylase"/>
    <property type="match status" value="1"/>
</dbReference>
<protein>
    <submittedName>
        <fullName evidence="2">DUF3473 domain-containing protein</fullName>
    </submittedName>
</protein>
<feature type="domain" description="NodB homology" evidence="1">
    <location>
        <begin position="17"/>
        <end position="213"/>
    </location>
</feature>